<protein>
    <submittedName>
        <fullName evidence="2">Uncharacterized protein</fullName>
    </submittedName>
</protein>
<dbReference type="AlphaFoldDB" id="A0A845I2E1"/>
<reference evidence="2" key="1">
    <citation type="submission" date="2019-12" db="EMBL/GenBank/DDBJ databases">
        <title>Novel species isolated from a subtropical stream in China.</title>
        <authorList>
            <person name="Lu H."/>
        </authorList>
    </citation>
    <scope>NUCLEOTIDE SEQUENCE [LARGE SCALE GENOMIC DNA]</scope>
    <source>
        <strain evidence="2">FT93W</strain>
    </source>
</reference>
<organism evidence="2 3">
    <name type="scientific">Duganella fentianensis</name>
    <dbReference type="NCBI Taxonomy" id="2692177"/>
    <lineage>
        <taxon>Bacteria</taxon>
        <taxon>Pseudomonadati</taxon>
        <taxon>Pseudomonadota</taxon>
        <taxon>Betaproteobacteria</taxon>
        <taxon>Burkholderiales</taxon>
        <taxon>Oxalobacteraceae</taxon>
        <taxon>Telluria group</taxon>
        <taxon>Duganella</taxon>
    </lineage>
</organism>
<proteinExistence type="predicted"/>
<dbReference type="RefSeq" id="WP_161036872.1">
    <property type="nucleotide sequence ID" value="NZ_WWCL01000005.1"/>
</dbReference>
<accession>A0A845I2E1</accession>
<feature type="transmembrane region" description="Helical" evidence="1">
    <location>
        <begin position="12"/>
        <end position="29"/>
    </location>
</feature>
<dbReference type="EMBL" id="WWCL01000005">
    <property type="protein sequence ID" value="MYN47463.1"/>
    <property type="molecule type" value="Genomic_DNA"/>
</dbReference>
<sequence>MPASMPDLSALSQADLASAVLVLGWLALLRWLRHSMYLLALLSFCATVLHEACHWLVGLLLHARPVALALWPRRQGQRWIMGAVSFRNLHLGNAAFVALAPLALFPLGWLLARHWLLPAYAAGHYASWSVAGYVVACCLYGGLPSAVDVRAGALSAALYALAGVGLWRLALYAGLL</sequence>
<feature type="transmembrane region" description="Helical" evidence="1">
    <location>
        <begin position="36"/>
        <end position="57"/>
    </location>
</feature>
<feature type="transmembrane region" description="Helical" evidence="1">
    <location>
        <begin position="124"/>
        <end position="143"/>
    </location>
</feature>
<gene>
    <name evidence="2" type="ORF">GTP23_20675</name>
</gene>
<evidence type="ECO:0000313" key="3">
    <source>
        <dbReference type="Proteomes" id="UP000444316"/>
    </source>
</evidence>
<evidence type="ECO:0000313" key="2">
    <source>
        <dbReference type="EMBL" id="MYN47463.1"/>
    </source>
</evidence>
<feature type="transmembrane region" description="Helical" evidence="1">
    <location>
        <begin position="149"/>
        <end position="171"/>
    </location>
</feature>
<feature type="transmembrane region" description="Helical" evidence="1">
    <location>
        <begin position="91"/>
        <end position="112"/>
    </location>
</feature>
<comment type="caution">
    <text evidence="2">The sequence shown here is derived from an EMBL/GenBank/DDBJ whole genome shotgun (WGS) entry which is preliminary data.</text>
</comment>
<evidence type="ECO:0000256" key="1">
    <source>
        <dbReference type="SAM" id="Phobius"/>
    </source>
</evidence>
<keyword evidence="3" id="KW-1185">Reference proteome</keyword>
<dbReference type="Proteomes" id="UP000444316">
    <property type="component" value="Unassembled WGS sequence"/>
</dbReference>
<keyword evidence="1" id="KW-0472">Membrane</keyword>
<keyword evidence="1" id="KW-0812">Transmembrane</keyword>
<name>A0A845I2E1_9BURK</name>
<keyword evidence="1" id="KW-1133">Transmembrane helix</keyword>